<feature type="domain" description="Rad50/SbcC-type AAA" evidence="2">
    <location>
        <begin position="26"/>
        <end position="62"/>
    </location>
</feature>
<dbReference type="PANTHER" id="PTHR43581:SF2">
    <property type="entry name" value="EXCINUCLEASE ATPASE SUBUNIT"/>
    <property type="match status" value="1"/>
</dbReference>
<dbReference type="PANTHER" id="PTHR43581">
    <property type="entry name" value="ATP/GTP PHOSPHATASE"/>
    <property type="match status" value="1"/>
</dbReference>
<dbReference type="RefSeq" id="WP_137087394.1">
    <property type="nucleotide sequence ID" value="NZ_CP039908.1"/>
</dbReference>
<dbReference type="Gene3D" id="3.40.50.300">
    <property type="entry name" value="P-loop containing nucleotide triphosphate hydrolases"/>
    <property type="match status" value="1"/>
</dbReference>
<accession>A0AAE6BQQ9</accession>
<reference evidence="4 5" key="1">
    <citation type="submission" date="2019-04" db="EMBL/GenBank/DDBJ databases">
        <title>Complete genome sequence of Agrobacterium tumefaciens CFBP6624.</title>
        <authorList>
            <person name="Haryono M."/>
            <person name="Lin Y.-C."/>
            <person name="Lai E.-M."/>
            <person name="Kuo C.-H."/>
        </authorList>
    </citation>
    <scope>NUCLEOTIDE SEQUENCE [LARGE SCALE GENOMIC DNA]</scope>
    <source>
        <strain evidence="4 5">CFBP6624</strain>
    </source>
</reference>
<keyword evidence="4" id="KW-0255">Endonuclease</keyword>
<proteinExistence type="predicted"/>
<feature type="domain" description="OLD protein-like TOPRIM" evidence="3">
    <location>
        <begin position="294"/>
        <end position="359"/>
    </location>
</feature>
<dbReference type="InterPro" id="IPR051396">
    <property type="entry name" value="Bact_Antivir_Def_Nuclease"/>
</dbReference>
<dbReference type="Proteomes" id="UP000298646">
    <property type="component" value="Chromosome linear"/>
</dbReference>
<evidence type="ECO:0000313" key="4">
    <source>
        <dbReference type="EMBL" id="QCM02603.1"/>
    </source>
</evidence>
<dbReference type="GO" id="GO:0016887">
    <property type="term" value="F:ATP hydrolysis activity"/>
    <property type="evidence" value="ECO:0007669"/>
    <property type="project" value="InterPro"/>
</dbReference>
<evidence type="ECO:0000259" key="1">
    <source>
        <dbReference type="Pfam" id="PF13304"/>
    </source>
</evidence>
<dbReference type="InterPro" id="IPR038729">
    <property type="entry name" value="Rad50/SbcC_AAA"/>
</dbReference>
<dbReference type="Pfam" id="PF20469">
    <property type="entry name" value="OLD-like_TOPRIM"/>
    <property type="match status" value="1"/>
</dbReference>
<dbReference type="InterPro" id="IPR003959">
    <property type="entry name" value="ATPase_AAA_core"/>
</dbReference>
<dbReference type="GO" id="GO:0006302">
    <property type="term" value="P:double-strand break repair"/>
    <property type="evidence" value="ECO:0007669"/>
    <property type="project" value="InterPro"/>
</dbReference>
<feature type="domain" description="ATPase AAA-type core" evidence="1">
    <location>
        <begin position="146"/>
        <end position="243"/>
    </location>
</feature>
<dbReference type="CDD" id="cd01026">
    <property type="entry name" value="TOPRIM_OLD"/>
    <property type="match status" value="1"/>
</dbReference>
<organism evidence="4 5">
    <name type="scientific">Agrobacterium tumefaciens</name>
    <dbReference type="NCBI Taxonomy" id="358"/>
    <lineage>
        <taxon>Bacteria</taxon>
        <taxon>Pseudomonadati</taxon>
        <taxon>Pseudomonadota</taxon>
        <taxon>Alphaproteobacteria</taxon>
        <taxon>Hyphomicrobiales</taxon>
        <taxon>Rhizobiaceae</taxon>
        <taxon>Rhizobium/Agrobacterium group</taxon>
        <taxon>Agrobacterium</taxon>
        <taxon>Agrobacterium tumefaciens complex</taxon>
    </lineage>
</organism>
<dbReference type="SUPFAM" id="SSF52540">
    <property type="entry name" value="P-loop containing nucleoside triphosphate hydrolases"/>
    <property type="match status" value="1"/>
</dbReference>
<evidence type="ECO:0000259" key="2">
    <source>
        <dbReference type="Pfam" id="PF13476"/>
    </source>
</evidence>
<protein>
    <submittedName>
        <fullName evidence="4">ATP-dependent endonuclease</fullName>
    </submittedName>
</protein>
<dbReference type="EMBL" id="CP039908">
    <property type="protein sequence ID" value="QCM02603.1"/>
    <property type="molecule type" value="Genomic_DNA"/>
</dbReference>
<evidence type="ECO:0000313" key="5">
    <source>
        <dbReference type="Proteomes" id="UP000298646"/>
    </source>
</evidence>
<dbReference type="InterPro" id="IPR034139">
    <property type="entry name" value="TOPRIM_OLD"/>
</dbReference>
<dbReference type="GO" id="GO:0004519">
    <property type="term" value="F:endonuclease activity"/>
    <property type="evidence" value="ECO:0007669"/>
    <property type="project" value="UniProtKB-KW"/>
</dbReference>
<dbReference type="Pfam" id="PF13476">
    <property type="entry name" value="AAA_23"/>
    <property type="match status" value="1"/>
</dbReference>
<dbReference type="Pfam" id="PF13304">
    <property type="entry name" value="AAA_21"/>
    <property type="match status" value="1"/>
</dbReference>
<evidence type="ECO:0000259" key="3">
    <source>
        <dbReference type="Pfam" id="PF20469"/>
    </source>
</evidence>
<dbReference type="AlphaFoldDB" id="A0AAE6BQQ9"/>
<gene>
    <name evidence="4" type="ORF">CFBP6624_20785</name>
</gene>
<dbReference type="InterPro" id="IPR027417">
    <property type="entry name" value="P-loop_NTPase"/>
</dbReference>
<sequence>MTDTLIEKQYFPRTLSFYRPHSSTGHQPCEIEINSGMTVLVGPNGSGKTQALRAIKSTLQGDENLRATGKVVRYLSSGRTSPFETYRASISSPQYINTSPASVGQQDHLNKWSEIESATGDLLVLENRADLRLKLEARLQTLYNRSLQLVWGQSGLRLEFRSLQDGATYYANAEASGLLHLISILASLYNDRVSALIIDEPEISLHPQLQAFFLQEAERCAGDPIADPAKKLVVIATHSTNILPVRGVSDLPKLVFFSDRETPPSKLSKNANELQSRRLAGLVSRMSESHKTAFFAQCVLLVEGPSDEIIVSGLAAALEHSLLGGNTQVVPVTGKGAFPDAMKLFKLASKRVVVLGDLDSIIDENSLVAAFAQTAQGLKVANEMGATSLIDLDRALRTELASMSTSSWSDIATLAAQNSYWINRDNLQPEEIATRRAVCGTLLTSSASEIIQISNGSKWLSLKTRLEALLDALEKAGCFVLRRGAIEAYYASMQNDGVKKPEAAAREIEGWQDSAAKLDLESRYADLIRAMRFAAPLPKIDENYLLREKLGAILGSVFQSMRVDMSDTELNSRASAILGPDADIFKLMNISRENQKRLKVDIASSLFRRSTFPFEISEKDNLTAIIMEKLPSV</sequence>
<keyword evidence="4" id="KW-0540">Nuclease</keyword>
<name>A0AAE6BQQ9_AGRTU</name>
<dbReference type="GO" id="GO:0005524">
    <property type="term" value="F:ATP binding"/>
    <property type="evidence" value="ECO:0007669"/>
    <property type="project" value="InterPro"/>
</dbReference>
<keyword evidence="4" id="KW-0378">Hydrolase</keyword>